<dbReference type="OrthoDB" id="296485at2759"/>
<protein>
    <recommendedName>
        <fullName evidence="5">Tetratricopeptide repeat protein</fullName>
    </recommendedName>
</protein>
<evidence type="ECO:0000313" key="3">
    <source>
        <dbReference type="EMBL" id="CAD8201733.1"/>
    </source>
</evidence>
<sequence>MQEYEFDLMKINQGNVDKIIQKIEASIQQRMEKYGDDDQQKLKYDRILCKLLNQQALVALQVENFEITLKYLKKAELITSSVPELKAQTYSNLACYYRKIGKTRTALSYLQQALTIELKNDKSTQLPELYLNLCAVFSSLERHEEATQHIYLSIIMLQHELLLQFLKSNSQIDIDLMKKQNSIDLSLHQFSTEQKTRQSEQNSLNKDQQERMQILIVAYHNLGIEMEHLRQSVESKNILKSAYQLSQFTLTQNHPLRQTLGCIIKQHQREDSKDNFQPVTLKPILPKVSLRSSDARQVKKSGSPHFLSNSKHFSLPKNKSIKGSKDDRNSSSLTSRIEGSKFVKVNDLNHEQLVCLDNKEVINLKELQISLDMINQSTMM</sequence>
<evidence type="ECO:0000313" key="4">
    <source>
        <dbReference type="Proteomes" id="UP000683925"/>
    </source>
</evidence>
<evidence type="ECO:0000256" key="2">
    <source>
        <dbReference type="SAM" id="MobiDB-lite"/>
    </source>
</evidence>
<comment type="caution">
    <text evidence="3">The sequence shown here is derived from an EMBL/GenBank/DDBJ whole genome shotgun (WGS) entry which is preliminary data.</text>
</comment>
<dbReference type="SMART" id="SM00028">
    <property type="entry name" value="TPR"/>
    <property type="match status" value="3"/>
</dbReference>
<reference evidence="3" key="1">
    <citation type="submission" date="2021-01" db="EMBL/GenBank/DDBJ databases">
        <authorList>
            <consortium name="Genoscope - CEA"/>
            <person name="William W."/>
        </authorList>
    </citation>
    <scope>NUCLEOTIDE SEQUENCE</scope>
</reference>
<accession>A0A8S1XKS0</accession>
<dbReference type="Pfam" id="PF13424">
    <property type="entry name" value="TPR_12"/>
    <property type="match status" value="1"/>
</dbReference>
<name>A0A8S1XKS0_PAROT</name>
<evidence type="ECO:0008006" key="5">
    <source>
        <dbReference type="Google" id="ProtNLM"/>
    </source>
</evidence>
<dbReference type="InterPro" id="IPR019734">
    <property type="entry name" value="TPR_rpt"/>
</dbReference>
<keyword evidence="1" id="KW-0802">TPR repeat</keyword>
<dbReference type="PROSITE" id="PS50005">
    <property type="entry name" value="TPR"/>
    <property type="match status" value="1"/>
</dbReference>
<dbReference type="AlphaFoldDB" id="A0A8S1XKS0"/>
<feature type="repeat" description="TPR" evidence="1">
    <location>
        <begin position="87"/>
        <end position="120"/>
    </location>
</feature>
<evidence type="ECO:0000256" key="1">
    <source>
        <dbReference type="PROSITE-ProRule" id="PRU00339"/>
    </source>
</evidence>
<gene>
    <name evidence="3" type="ORF">POCTA_138.1.T1250112</name>
</gene>
<keyword evidence="4" id="KW-1185">Reference proteome</keyword>
<dbReference type="EMBL" id="CAJJDP010000125">
    <property type="protein sequence ID" value="CAD8201733.1"/>
    <property type="molecule type" value="Genomic_DNA"/>
</dbReference>
<dbReference type="Proteomes" id="UP000683925">
    <property type="component" value="Unassembled WGS sequence"/>
</dbReference>
<feature type="region of interest" description="Disordered" evidence="2">
    <location>
        <begin position="292"/>
        <end position="333"/>
    </location>
</feature>
<dbReference type="OMA" id="DNFQPVT"/>
<organism evidence="3 4">
    <name type="scientific">Paramecium octaurelia</name>
    <dbReference type="NCBI Taxonomy" id="43137"/>
    <lineage>
        <taxon>Eukaryota</taxon>
        <taxon>Sar</taxon>
        <taxon>Alveolata</taxon>
        <taxon>Ciliophora</taxon>
        <taxon>Intramacronucleata</taxon>
        <taxon>Oligohymenophorea</taxon>
        <taxon>Peniculida</taxon>
        <taxon>Parameciidae</taxon>
        <taxon>Paramecium</taxon>
    </lineage>
</organism>
<proteinExistence type="predicted"/>